<evidence type="ECO:0000313" key="3">
    <source>
        <dbReference type="Proteomes" id="UP000054988"/>
    </source>
</evidence>
<proteinExistence type="predicted"/>
<keyword evidence="1" id="KW-0175">Coiled coil</keyword>
<dbReference type="EMBL" id="LATX01001989">
    <property type="protein sequence ID" value="KTB35500.1"/>
    <property type="molecule type" value="Genomic_DNA"/>
</dbReference>
<evidence type="ECO:0000313" key="2">
    <source>
        <dbReference type="EMBL" id="KTB35500.1"/>
    </source>
</evidence>
<comment type="caution">
    <text evidence="2">The sequence shown here is derived from an EMBL/GenBank/DDBJ whole genome shotgun (WGS) entry which is preliminary data.</text>
</comment>
<dbReference type="AlphaFoldDB" id="A0A0W0FGN3"/>
<protein>
    <submittedName>
        <fullName evidence="2">Uncharacterized protein</fullName>
    </submittedName>
</protein>
<dbReference type="Proteomes" id="UP000054988">
    <property type="component" value="Unassembled WGS sequence"/>
</dbReference>
<accession>A0A0W0FGN3</accession>
<sequence length="306" mass="34887">MARKPAFAPKEPIEKLPLAVRKDLRDNYEAKKAELEGKIAELLGIDSFKANLNANEIWAYNTDARQSIGGMFYRYVDGFLSCLKRYIDNFDDDGRVHFNEAVSQSELQIHVNPLGDKAPTIDCDIKDGIFNILFHHENLGYNQDYIYSELLKAVERAPREGLSIRAKKSVQEEYEENIDDLRDKIAETLAMPNLVIEPSFEENFKALKTAKGDNSSWEESFGRATLGYINGLKSQLERQGFKGDEMLQEGLAEVMTAQKIVFLVVPEIKKRYHEVILEDGVLYLRTIPNEWWVNVDEAGSGLVDML</sequence>
<name>A0A0W0FGN3_MONRR</name>
<gene>
    <name evidence="2" type="ORF">WG66_11917</name>
</gene>
<feature type="coiled-coil region" evidence="1">
    <location>
        <begin position="164"/>
        <end position="191"/>
    </location>
</feature>
<evidence type="ECO:0000256" key="1">
    <source>
        <dbReference type="SAM" id="Coils"/>
    </source>
</evidence>
<organism evidence="2 3">
    <name type="scientific">Moniliophthora roreri</name>
    <name type="common">Frosty pod rot fungus</name>
    <name type="synonym">Monilia roreri</name>
    <dbReference type="NCBI Taxonomy" id="221103"/>
    <lineage>
        <taxon>Eukaryota</taxon>
        <taxon>Fungi</taxon>
        <taxon>Dikarya</taxon>
        <taxon>Basidiomycota</taxon>
        <taxon>Agaricomycotina</taxon>
        <taxon>Agaricomycetes</taxon>
        <taxon>Agaricomycetidae</taxon>
        <taxon>Agaricales</taxon>
        <taxon>Marasmiineae</taxon>
        <taxon>Marasmiaceae</taxon>
        <taxon>Moniliophthora</taxon>
    </lineage>
</organism>
<reference evidence="2 3" key="1">
    <citation type="submission" date="2015-12" db="EMBL/GenBank/DDBJ databases">
        <title>Draft genome sequence of Moniliophthora roreri, the causal agent of frosty pod rot of cacao.</title>
        <authorList>
            <person name="Aime M.C."/>
            <person name="Diaz-Valderrama J.R."/>
            <person name="Kijpornyongpan T."/>
            <person name="Phillips-Mora W."/>
        </authorList>
    </citation>
    <scope>NUCLEOTIDE SEQUENCE [LARGE SCALE GENOMIC DNA]</scope>
    <source>
        <strain evidence="2 3">MCA 2952</strain>
    </source>
</reference>
<dbReference type="eggNOG" id="ENOG502S7M4">
    <property type="taxonomic scope" value="Eukaryota"/>
</dbReference>